<dbReference type="GO" id="GO:0016020">
    <property type="term" value="C:membrane"/>
    <property type="evidence" value="ECO:0007669"/>
    <property type="project" value="TreeGrafter"/>
</dbReference>
<feature type="domain" description="AB hydrolase-1" evidence="2">
    <location>
        <begin position="54"/>
        <end position="298"/>
    </location>
</feature>
<dbReference type="PANTHER" id="PTHR43798:SF31">
    <property type="entry name" value="AB HYDROLASE SUPERFAMILY PROTEIN YCLE"/>
    <property type="match status" value="1"/>
</dbReference>
<evidence type="ECO:0000256" key="1">
    <source>
        <dbReference type="ARBA" id="ARBA00022801"/>
    </source>
</evidence>
<protein>
    <submittedName>
        <fullName evidence="3">Alpha/beta hydrolase</fullName>
    </submittedName>
</protein>
<dbReference type="InterPro" id="IPR029058">
    <property type="entry name" value="AB_hydrolase_fold"/>
</dbReference>
<dbReference type="PRINTS" id="PR00111">
    <property type="entry name" value="ABHYDROLASE"/>
</dbReference>
<name>A0A841TRG1_9BACL</name>
<organism evidence="3 4">
    <name type="scientific">Cohnella xylanilytica</name>
    <dbReference type="NCBI Taxonomy" id="557555"/>
    <lineage>
        <taxon>Bacteria</taxon>
        <taxon>Bacillati</taxon>
        <taxon>Bacillota</taxon>
        <taxon>Bacilli</taxon>
        <taxon>Bacillales</taxon>
        <taxon>Paenibacillaceae</taxon>
        <taxon>Cohnella</taxon>
    </lineage>
</organism>
<keyword evidence="1 3" id="KW-0378">Hydrolase</keyword>
<dbReference type="AlphaFoldDB" id="A0A841TRG1"/>
<dbReference type="GO" id="GO:0016787">
    <property type="term" value="F:hydrolase activity"/>
    <property type="evidence" value="ECO:0007669"/>
    <property type="project" value="UniProtKB-KW"/>
</dbReference>
<dbReference type="PRINTS" id="PR00412">
    <property type="entry name" value="EPOXHYDRLASE"/>
</dbReference>
<dbReference type="Pfam" id="PF12697">
    <property type="entry name" value="Abhydrolase_6"/>
    <property type="match status" value="1"/>
</dbReference>
<dbReference type="InterPro" id="IPR000073">
    <property type="entry name" value="AB_hydrolase_1"/>
</dbReference>
<dbReference type="RefSeq" id="WP_185134963.1">
    <property type="nucleotide sequence ID" value="NZ_JACJVR010000019.1"/>
</dbReference>
<dbReference type="InterPro" id="IPR000639">
    <property type="entry name" value="Epox_hydrolase-like"/>
</dbReference>
<dbReference type="InterPro" id="IPR050266">
    <property type="entry name" value="AB_hydrolase_sf"/>
</dbReference>
<reference evidence="3 4" key="1">
    <citation type="submission" date="2020-08" db="EMBL/GenBank/DDBJ databases">
        <title>Cohnella phylogeny.</title>
        <authorList>
            <person name="Dunlap C."/>
        </authorList>
    </citation>
    <scope>NUCLEOTIDE SEQUENCE [LARGE SCALE GENOMIC DNA]</scope>
    <source>
        <strain evidence="3 4">DSM 25239</strain>
    </source>
</reference>
<accession>A0A841TRG1</accession>
<evidence type="ECO:0000259" key="2">
    <source>
        <dbReference type="Pfam" id="PF12697"/>
    </source>
</evidence>
<comment type="caution">
    <text evidence="3">The sequence shown here is derived from an EMBL/GenBank/DDBJ whole genome shotgun (WGS) entry which is preliminary data.</text>
</comment>
<evidence type="ECO:0000313" key="4">
    <source>
        <dbReference type="Proteomes" id="UP000553776"/>
    </source>
</evidence>
<dbReference type="PANTHER" id="PTHR43798">
    <property type="entry name" value="MONOACYLGLYCEROL LIPASE"/>
    <property type="match status" value="1"/>
</dbReference>
<dbReference type="EMBL" id="JACJVR010000019">
    <property type="protein sequence ID" value="MBB6690977.1"/>
    <property type="molecule type" value="Genomic_DNA"/>
</dbReference>
<dbReference type="SUPFAM" id="SSF53474">
    <property type="entry name" value="alpha/beta-Hydrolases"/>
    <property type="match status" value="1"/>
</dbReference>
<sequence>MIALAAIALGMVALYAYGRYRVSRAERRYPPTGEFVVAEGLRLHYRSRGEGRPIVYLHGGVLTGDDFKEAIELAAAEGYRGIAFDRPGYGYSERPRNGKVTPNAQARLLRKALIELGVDKPILVCHSWSGVLALAYALEYPDELSGIVGLGGGFYPEGYPAEKGDPVSSLITTPVIGALALHTLLPVLGPPLADSILKQTFKPESVPESYRLATRALWLRPSAFKANREDVLAFVPAAREMADRYREIRTPLVLAVGEDDPFETREHSFRLHREVPGSDLLVLPGVGHMIPQLHPEAVMLAIKRLDGQAANASRELPPAVIRSIGASEPSR</sequence>
<keyword evidence="4" id="KW-1185">Reference proteome</keyword>
<evidence type="ECO:0000313" key="3">
    <source>
        <dbReference type="EMBL" id="MBB6690977.1"/>
    </source>
</evidence>
<proteinExistence type="predicted"/>
<dbReference type="Proteomes" id="UP000553776">
    <property type="component" value="Unassembled WGS sequence"/>
</dbReference>
<gene>
    <name evidence="3" type="ORF">H7B90_06115</name>
</gene>
<dbReference type="Gene3D" id="3.40.50.1820">
    <property type="entry name" value="alpha/beta hydrolase"/>
    <property type="match status" value="1"/>
</dbReference>